<protein>
    <submittedName>
        <fullName evidence="5">Class I SAM-dependent methyltransferase</fullName>
    </submittedName>
</protein>
<dbReference type="InterPro" id="IPR029063">
    <property type="entry name" value="SAM-dependent_MTases_sf"/>
</dbReference>
<keyword evidence="2" id="KW-0808">Transferase</keyword>
<dbReference type="RefSeq" id="WP_268917221.1">
    <property type="nucleotide sequence ID" value="NZ_JAPTMY010000011.1"/>
</dbReference>
<dbReference type="GO" id="GO:0032259">
    <property type="term" value="P:methylation"/>
    <property type="evidence" value="ECO:0007669"/>
    <property type="project" value="UniProtKB-KW"/>
</dbReference>
<dbReference type="Proteomes" id="UP001072034">
    <property type="component" value="Unassembled WGS sequence"/>
</dbReference>
<proteinExistence type="predicted"/>
<gene>
    <name evidence="5" type="ORF">OHJ16_06460</name>
</gene>
<keyword evidence="1 5" id="KW-0489">Methyltransferase</keyword>
<dbReference type="InterPro" id="IPR041698">
    <property type="entry name" value="Methyltransf_25"/>
</dbReference>
<evidence type="ECO:0000256" key="3">
    <source>
        <dbReference type="ARBA" id="ARBA00022691"/>
    </source>
</evidence>
<dbReference type="Gene3D" id="3.40.50.150">
    <property type="entry name" value="Vaccinia Virus protein VP39"/>
    <property type="match status" value="1"/>
</dbReference>
<dbReference type="Pfam" id="PF13649">
    <property type="entry name" value="Methyltransf_25"/>
    <property type="match status" value="1"/>
</dbReference>
<reference evidence="5" key="1">
    <citation type="submission" date="2022-10" db="EMBL/GenBank/DDBJ databases">
        <title>Genome sequence of Actinomyces israelii ATCC 10048.</title>
        <authorList>
            <person name="Watt R.M."/>
            <person name="Tong W.M."/>
        </authorList>
    </citation>
    <scope>NUCLEOTIDE SEQUENCE</scope>
    <source>
        <strain evidence="5">ATCC 10048</strain>
    </source>
</reference>
<keyword evidence="3" id="KW-0949">S-adenosyl-L-methionine</keyword>
<sequence>MSERQEQWESRYAAVDRLWSEQPNDWLPELAAAWEPGRALDLGCGEGADVVWLAEHGWDATGVDLSATAIARMEAGARGRGLGERVHGVVLDVTHEALPAGPFDLVAAFYVHGGPMPGSLDLVELLAQGAGLVAPGGRLLTAVHCTNPPWHGNHARTYTPDELLAGLAGATRGWRVEAGRERWRETIGPDGEAGRRSDAVVCLRRPV</sequence>
<dbReference type="GO" id="GO:0008168">
    <property type="term" value="F:methyltransferase activity"/>
    <property type="evidence" value="ECO:0007669"/>
    <property type="project" value="UniProtKB-KW"/>
</dbReference>
<dbReference type="SUPFAM" id="SSF53335">
    <property type="entry name" value="S-adenosyl-L-methionine-dependent methyltransferases"/>
    <property type="match status" value="1"/>
</dbReference>
<evidence type="ECO:0000313" key="5">
    <source>
        <dbReference type="EMBL" id="MCZ0857683.1"/>
    </source>
</evidence>
<dbReference type="CDD" id="cd02440">
    <property type="entry name" value="AdoMet_MTases"/>
    <property type="match status" value="1"/>
</dbReference>
<accession>A0ABT4I7H7</accession>
<feature type="domain" description="Methyltransferase" evidence="4">
    <location>
        <begin position="40"/>
        <end position="137"/>
    </location>
</feature>
<evidence type="ECO:0000256" key="2">
    <source>
        <dbReference type="ARBA" id="ARBA00022679"/>
    </source>
</evidence>
<evidence type="ECO:0000256" key="1">
    <source>
        <dbReference type="ARBA" id="ARBA00022603"/>
    </source>
</evidence>
<dbReference type="EMBL" id="JAPTMY010000011">
    <property type="protein sequence ID" value="MCZ0857683.1"/>
    <property type="molecule type" value="Genomic_DNA"/>
</dbReference>
<dbReference type="PANTHER" id="PTHR43464:SF19">
    <property type="entry name" value="UBIQUINONE BIOSYNTHESIS O-METHYLTRANSFERASE, MITOCHONDRIAL"/>
    <property type="match status" value="1"/>
</dbReference>
<evidence type="ECO:0000313" key="6">
    <source>
        <dbReference type="Proteomes" id="UP001072034"/>
    </source>
</evidence>
<organism evidence="5 6">
    <name type="scientific">Actinomyces israelii</name>
    <dbReference type="NCBI Taxonomy" id="1659"/>
    <lineage>
        <taxon>Bacteria</taxon>
        <taxon>Bacillati</taxon>
        <taxon>Actinomycetota</taxon>
        <taxon>Actinomycetes</taxon>
        <taxon>Actinomycetales</taxon>
        <taxon>Actinomycetaceae</taxon>
        <taxon>Actinomyces</taxon>
    </lineage>
</organism>
<keyword evidence="6" id="KW-1185">Reference proteome</keyword>
<comment type="caution">
    <text evidence="5">The sequence shown here is derived from an EMBL/GenBank/DDBJ whole genome shotgun (WGS) entry which is preliminary data.</text>
</comment>
<dbReference type="PANTHER" id="PTHR43464">
    <property type="entry name" value="METHYLTRANSFERASE"/>
    <property type="match status" value="1"/>
</dbReference>
<name>A0ABT4I7H7_9ACTO</name>
<evidence type="ECO:0000259" key="4">
    <source>
        <dbReference type="Pfam" id="PF13649"/>
    </source>
</evidence>